<feature type="compositionally biased region" description="Basic and acidic residues" evidence="1">
    <location>
        <begin position="506"/>
        <end position="529"/>
    </location>
</feature>
<dbReference type="InterPro" id="IPR007789">
    <property type="entry name" value="DUF688"/>
</dbReference>
<comment type="caution">
    <text evidence="2">The sequence shown here is derived from an EMBL/GenBank/DDBJ whole genome shotgun (WGS) entry which is preliminary data.</text>
</comment>
<feature type="compositionally biased region" description="Basic and acidic residues" evidence="1">
    <location>
        <begin position="449"/>
        <end position="465"/>
    </location>
</feature>
<dbReference type="PANTHER" id="PTHR33671:SF2">
    <property type="entry name" value="N-METHYLTRANSFERASE, PUTATIVE (DUF688)-RELATED"/>
    <property type="match status" value="1"/>
</dbReference>
<evidence type="ECO:0000256" key="1">
    <source>
        <dbReference type="SAM" id="MobiDB-lite"/>
    </source>
</evidence>
<feature type="region of interest" description="Disordered" evidence="1">
    <location>
        <begin position="636"/>
        <end position="664"/>
    </location>
</feature>
<feature type="region of interest" description="Disordered" evidence="1">
    <location>
        <begin position="337"/>
        <end position="371"/>
    </location>
</feature>
<feature type="region of interest" description="Disordered" evidence="1">
    <location>
        <begin position="392"/>
        <end position="529"/>
    </location>
</feature>
<dbReference type="STRING" id="4615.A0A199VL42"/>
<gene>
    <name evidence="2" type="ORF">ACMD2_17171</name>
</gene>
<name>A0A199VL42_ANACO</name>
<evidence type="ECO:0000313" key="3">
    <source>
        <dbReference type="Proteomes" id="UP000092600"/>
    </source>
</evidence>
<feature type="compositionally biased region" description="Basic and acidic residues" evidence="1">
    <location>
        <begin position="431"/>
        <end position="442"/>
    </location>
</feature>
<dbReference type="EMBL" id="LSRQ01001466">
    <property type="protein sequence ID" value="OAY77723.1"/>
    <property type="molecule type" value="Genomic_DNA"/>
</dbReference>
<feature type="compositionally biased region" description="Low complexity" evidence="1">
    <location>
        <begin position="476"/>
        <end position="489"/>
    </location>
</feature>
<feature type="compositionally biased region" description="Low complexity" evidence="1">
    <location>
        <begin position="74"/>
        <end position="93"/>
    </location>
</feature>
<dbReference type="AlphaFoldDB" id="A0A199VL42"/>
<feature type="region of interest" description="Disordered" evidence="1">
    <location>
        <begin position="237"/>
        <end position="307"/>
    </location>
</feature>
<reference evidence="2 3" key="1">
    <citation type="journal article" date="2016" name="DNA Res.">
        <title>The draft genome of MD-2 pineapple using hybrid error correction of long reads.</title>
        <authorList>
            <person name="Redwan R.M."/>
            <person name="Saidin A."/>
            <person name="Kumar S.V."/>
        </authorList>
    </citation>
    <scope>NUCLEOTIDE SEQUENCE [LARGE SCALE GENOMIC DNA]</scope>
    <source>
        <strain evidence="3">cv. MD2</strain>
        <tissue evidence="2">Leaf</tissue>
    </source>
</reference>
<evidence type="ECO:0000313" key="2">
    <source>
        <dbReference type="EMBL" id="OAY77723.1"/>
    </source>
</evidence>
<feature type="compositionally biased region" description="Basic residues" evidence="1">
    <location>
        <begin position="129"/>
        <end position="153"/>
    </location>
</feature>
<feature type="compositionally biased region" description="Acidic residues" evidence="1">
    <location>
        <begin position="289"/>
        <end position="306"/>
    </location>
</feature>
<feature type="compositionally biased region" description="Polar residues" evidence="1">
    <location>
        <begin position="271"/>
        <end position="280"/>
    </location>
</feature>
<proteinExistence type="predicted"/>
<feature type="non-terminal residue" evidence="2">
    <location>
        <position position="1"/>
    </location>
</feature>
<sequence>VRNPTGTMLGSLMEDKRLDFDAPLLSVRRFSGSGAAAPPPAAAELAAAAAAASNGVRRSPLPTYMSELKSGPVRNPASSPSCGSSARASPRTGPARRQRPRPRRGHRRRRGPRPRSSGAASALVGTRLPRLRRCLPMLRRRRLRPSQRRVARTSKKDGDGDGDSGGDDDDDDDVFSDARDTLSRTESFFMNCSMSGLSGMPHSSSDPPRESFAKDPLARDFMMGRFLPAAQAVASGSPQYTFRKAANPKQPERVVTRDHWRRPPVPLPFQHTPNYNSNLQYLRPPLPPEGEESYENDEEEEEDDDYDARHFPSSGCGFLPKFCLKSSLCLLNPVPALKVRGRPPPPPHARRSAGPSIRSSHNATLSQAGDEHSWEAVYKHKLGQKYQSRCEDGRSKLTNDSNQLTYWSDSQTADGSSPFHRSTGEGSPLRNEARESPFHEGKGLLGVPNRDRKSSKGDCSDLGEKDGEDCWDTTPQNSSQQGSGSGSMSPAAEKGVEVDSVDVPDADPKVRIESGEKDFEIEEVSRKIKESSIIEARNRDERGLPTTLAVSDPGEINGRETFKCNKISDGPFQSKGKDLIKKNFKPVQSVLPLPLPKSPSESWLSRTLPSVSSKKPPAQSVFGIQVQQKKQALRAMTNQPPKPQHRQTRFAEVLAKPTSPNSEF</sequence>
<feature type="compositionally biased region" description="Polar residues" evidence="1">
    <location>
        <begin position="357"/>
        <end position="367"/>
    </location>
</feature>
<feature type="compositionally biased region" description="Polar residues" evidence="1">
    <location>
        <begin position="398"/>
        <end position="415"/>
    </location>
</feature>
<dbReference type="Proteomes" id="UP000092600">
    <property type="component" value="Unassembled WGS sequence"/>
</dbReference>
<dbReference type="PANTHER" id="PTHR33671">
    <property type="entry name" value="N-METHYLTRANSFERASE, PUTATIVE (DUF688)-RELATED"/>
    <property type="match status" value="1"/>
</dbReference>
<feature type="compositionally biased region" description="Acidic residues" evidence="1">
    <location>
        <begin position="160"/>
        <end position="175"/>
    </location>
</feature>
<accession>A0A199VL42</accession>
<organism evidence="2 3">
    <name type="scientific">Ananas comosus</name>
    <name type="common">Pineapple</name>
    <name type="synonym">Ananas ananas</name>
    <dbReference type="NCBI Taxonomy" id="4615"/>
    <lineage>
        <taxon>Eukaryota</taxon>
        <taxon>Viridiplantae</taxon>
        <taxon>Streptophyta</taxon>
        <taxon>Embryophyta</taxon>
        <taxon>Tracheophyta</taxon>
        <taxon>Spermatophyta</taxon>
        <taxon>Magnoliopsida</taxon>
        <taxon>Liliopsida</taxon>
        <taxon>Poales</taxon>
        <taxon>Bromeliaceae</taxon>
        <taxon>Bromelioideae</taxon>
        <taxon>Ananas</taxon>
    </lineage>
</organism>
<dbReference type="Pfam" id="PF05097">
    <property type="entry name" value="DUF688"/>
    <property type="match status" value="1"/>
</dbReference>
<feature type="compositionally biased region" description="Basic residues" evidence="1">
    <location>
        <begin position="94"/>
        <end position="113"/>
    </location>
</feature>
<feature type="region of interest" description="Disordered" evidence="1">
    <location>
        <begin position="53"/>
        <end position="177"/>
    </location>
</feature>
<protein>
    <submittedName>
        <fullName evidence="2">Uncharacterized protein</fullName>
    </submittedName>
</protein>
<feature type="region of interest" description="Disordered" evidence="1">
    <location>
        <begin position="595"/>
        <end position="619"/>
    </location>
</feature>